<evidence type="ECO:0008006" key="3">
    <source>
        <dbReference type="Google" id="ProtNLM"/>
    </source>
</evidence>
<evidence type="ECO:0000313" key="1">
    <source>
        <dbReference type="EMBL" id="MFC3811796.1"/>
    </source>
</evidence>
<name>A0ABV7YXX8_9BACT</name>
<dbReference type="Proteomes" id="UP001595616">
    <property type="component" value="Unassembled WGS sequence"/>
</dbReference>
<dbReference type="RefSeq" id="WP_379838642.1">
    <property type="nucleotide sequence ID" value="NZ_JBHRYQ010000001.1"/>
</dbReference>
<reference evidence="2" key="1">
    <citation type="journal article" date="2019" name="Int. J. Syst. Evol. Microbiol.">
        <title>The Global Catalogue of Microorganisms (GCM) 10K type strain sequencing project: providing services to taxonomists for standard genome sequencing and annotation.</title>
        <authorList>
            <consortium name="The Broad Institute Genomics Platform"/>
            <consortium name="The Broad Institute Genome Sequencing Center for Infectious Disease"/>
            <person name="Wu L."/>
            <person name="Ma J."/>
        </authorList>
    </citation>
    <scope>NUCLEOTIDE SEQUENCE [LARGE SCALE GENOMIC DNA]</scope>
    <source>
        <strain evidence="2">CECT 7956</strain>
    </source>
</reference>
<sequence>MSKTKHVEKTIEWAKKKGFSNIKTDLVDGFEKPFNFTRSSDSLSFSPDLTALNGNNKKHYFHIVQKKEEDTNMFTQIELFHTLAKAKNTKLYLMAPTGNLKYARDLSNKLELAEVVRI</sequence>
<protein>
    <recommendedName>
        <fullName evidence="3">Restriction endonuclease type IV Mrr domain-containing protein</fullName>
    </recommendedName>
</protein>
<proteinExistence type="predicted"/>
<organism evidence="1 2">
    <name type="scientific">Lacihabitans lacunae</name>
    <dbReference type="NCBI Taxonomy" id="1028214"/>
    <lineage>
        <taxon>Bacteria</taxon>
        <taxon>Pseudomonadati</taxon>
        <taxon>Bacteroidota</taxon>
        <taxon>Cytophagia</taxon>
        <taxon>Cytophagales</taxon>
        <taxon>Leadbetterellaceae</taxon>
        <taxon>Lacihabitans</taxon>
    </lineage>
</organism>
<accession>A0ABV7YXX8</accession>
<dbReference type="EMBL" id="JBHRYQ010000001">
    <property type="protein sequence ID" value="MFC3811796.1"/>
    <property type="molecule type" value="Genomic_DNA"/>
</dbReference>
<gene>
    <name evidence="1" type="ORF">ACFOOI_14120</name>
</gene>
<keyword evidence="2" id="KW-1185">Reference proteome</keyword>
<comment type="caution">
    <text evidence="1">The sequence shown here is derived from an EMBL/GenBank/DDBJ whole genome shotgun (WGS) entry which is preliminary data.</text>
</comment>
<evidence type="ECO:0000313" key="2">
    <source>
        <dbReference type="Proteomes" id="UP001595616"/>
    </source>
</evidence>